<dbReference type="VEuPathDB" id="FungiDB:PITG_17839"/>
<keyword evidence="1" id="KW-0808">Transferase</keyword>
<name>D0NW69_PHYIT</name>
<protein>
    <submittedName>
        <fullName evidence="1">Protein kinase</fullName>
    </submittedName>
</protein>
<accession>D0NW69</accession>
<dbReference type="GeneID" id="9471383"/>
<dbReference type="Proteomes" id="UP000006643">
    <property type="component" value="Unassembled WGS sequence"/>
</dbReference>
<dbReference type="OrthoDB" id="4062651at2759"/>
<reference evidence="2" key="1">
    <citation type="journal article" date="2009" name="Nature">
        <title>Genome sequence and analysis of the Irish potato famine pathogen Phytophthora infestans.</title>
        <authorList>
            <consortium name="The Broad Institute Genome Sequencing Platform"/>
            <person name="Haas B.J."/>
            <person name="Kamoun S."/>
            <person name="Zody M.C."/>
            <person name="Jiang R.H."/>
            <person name="Handsaker R.E."/>
            <person name="Cano L.M."/>
            <person name="Grabherr M."/>
            <person name="Kodira C.D."/>
            <person name="Raffaele S."/>
            <person name="Torto-Alalibo T."/>
            <person name="Bozkurt T.O."/>
            <person name="Ah-Fong A.M."/>
            <person name="Alvarado L."/>
            <person name="Anderson V.L."/>
            <person name="Armstrong M.R."/>
            <person name="Avrova A."/>
            <person name="Baxter L."/>
            <person name="Beynon J."/>
            <person name="Boevink P.C."/>
            <person name="Bollmann S.R."/>
            <person name="Bos J.I."/>
            <person name="Bulone V."/>
            <person name="Cai G."/>
            <person name="Cakir C."/>
            <person name="Carrington J.C."/>
            <person name="Chawner M."/>
            <person name="Conti L."/>
            <person name="Costanzo S."/>
            <person name="Ewan R."/>
            <person name="Fahlgren N."/>
            <person name="Fischbach M.A."/>
            <person name="Fugelstad J."/>
            <person name="Gilroy E.M."/>
            <person name="Gnerre S."/>
            <person name="Green P.J."/>
            <person name="Grenville-Briggs L.J."/>
            <person name="Griffith J."/>
            <person name="Grunwald N.J."/>
            <person name="Horn K."/>
            <person name="Horner N.R."/>
            <person name="Hu C.H."/>
            <person name="Huitema E."/>
            <person name="Jeong D.H."/>
            <person name="Jones A.M."/>
            <person name="Jones J.D."/>
            <person name="Jones R.W."/>
            <person name="Karlsson E.K."/>
            <person name="Kunjeti S.G."/>
            <person name="Lamour K."/>
            <person name="Liu Z."/>
            <person name="Ma L."/>
            <person name="Maclean D."/>
            <person name="Chibucos M.C."/>
            <person name="McDonald H."/>
            <person name="McWalters J."/>
            <person name="Meijer H.J."/>
            <person name="Morgan W."/>
            <person name="Morris P.F."/>
            <person name="Munro C.A."/>
            <person name="O'Neill K."/>
            <person name="Ospina-Giraldo M."/>
            <person name="Pinzon A."/>
            <person name="Pritchard L."/>
            <person name="Ramsahoye B."/>
            <person name="Ren Q."/>
            <person name="Restrepo S."/>
            <person name="Roy S."/>
            <person name="Sadanandom A."/>
            <person name="Savidor A."/>
            <person name="Schornack S."/>
            <person name="Schwartz D.C."/>
            <person name="Schumann U.D."/>
            <person name="Schwessinger B."/>
            <person name="Seyer L."/>
            <person name="Sharpe T."/>
            <person name="Silvar C."/>
            <person name="Song J."/>
            <person name="Studholme D.J."/>
            <person name="Sykes S."/>
            <person name="Thines M."/>
            <person name="van de Vondervoort P.J."/>
            <person name="Phuntumart V."/>
            <person name="Wawra S."/>
            <person name="Weide R."/>
            <person name="Win J."/>
            <person name="Young C."/>
            <person name="Zhou S."/>
            <person name="Fry W."/>
            <person name="Meyers B.C."/>
            <person name="van West P."/>
            <person name="Ristaino J."/>
            <person name="Govers F."/>
            <person name="Birch P.R."/>
            <person name="Whisson S.C."/>
            <person name="Judelson H.S."/>
            <person name="Nusbaum C."/>
        </authorList>
    </citation>
    <scope>NUCLEOTIDE SEQUENCE [LARGE SCALE GENOMIC DNA]</scope>
    <source>
        <strain evidence="2">T30-4</strain>
    </source>
</reference>
<dbReference type="HOGENOM" id="CLU_100805_0_0_1"/>
<keyword evidence="2" id="KW-1185">Reference proteome</keyword>
<dbReference type="KEGG" id="pif:PITG_17839"/>
<dbReference type="InParanoid" id="D0NW69"/>
<dbReference type="OMA" id="TWEFHVT"/>
<evidence type="ECO:0000313" key="2">
    <source>
        <dbReference type="Proteomes" id="UP000006643"/>
    </source>
</evidence>
<dbReference type="EMBL" id="DS028173">
    <property type="protein sequence ID" value="EEY66954.1"/>
    <property type="molecule type" value="Genomic_DNA"/>
</dbReference>
<evidence type="ECO:0000313" key="1">
    <source>
        <dbReference type="EMBL" id="EEY66954.1"/>
    </source>
</evidence>
<keyword evidence="1" id="KW-0418">Kinase</keyword>
<proteinExistence type="predicted"/>
<dbReference type="RefSeq" id="XP_002896672.1">
    <property type="nucleotide sequence ID" value="XM_002896626.1"/>
</dbReference>
<dbReference type="AlphaFoldDB" id="D0NW69"/>
<organism evidence="1 2">
    <name type="scientific">Phytophthora infestans (strain T30-4)</name>
    <name type="common">Potato late blight agent</name>
    <dbReference type="NCBI Taxonomy" id="403677"/>
    <lineage>
        <taxon>Eukaryota</taxon>
        <taxon>Sar</taxon>
        <taxon>Stramenopiles</taxon>
        <taxon>Oomycota</taxon>
        <taxon>Peronosporomycetes</taxon>
        <taxon>Peronosporales</taxon>
        <taxon>Peronosporaceae</taxon>
        <taxon>Phytophthora</taxon>
    </lineage>
</organism>
<dbReference type="GO" id="GO:0016301">
    <property type="term" value="F:kinase activity"/>
    <property type="evidence" value="ECO:0007669"/>
    <property type="project" value="UniProtKB-KW"/>
</dbReference>
<sequence>MVTSTPTTHAQRSSSSASVTTAQTLAQEWFLSNFDDNETQLAAGVNSALKNVTTSDVMCYGTPSIQRRTNEASPNGGCPAIYTSVNASCSCLTSGYSDSDTWEFHVTLRTDKDSAKYPTTLSSTDILSIDSIRTLLVPSNLTTLIIIGEGVYPQTITFVSQDQSLPGSTLPIAKTVDGTIGVTTV</sequence>
<dbReference type="STRING" id="403677.D0NW69"/>
<dbReference type="eggNOG" id="KOG0192">
    <property type="taxonomic scope" value="Eukaryota"/>
</dbReference>
<gene>
    <name evidence="1" type="ORF">PITG_17839</name>
</gene>